<keyword evidence="2" id="KW-1185">Reference proteome</keyword>
<proteinExistence type="predicted"/>
<evidence type="ECO:0000313" key="1">
    <source>
        <dbReference type="EMBL" id="TNN69820.1"/>
    </source>
</evidence>
<sequence>MWGRIELRGLDKHWAASAASAFHRARLQADYLLCCSSLMAIGQKPTEGRPYFSSSTGGLLMRLIRLQYQIMMMRMLGVRNVFMANHTLVKPPFWWMLWNEK</sequence>
<dbReference type="AlphaFoldDB" id="A0A4Z2HW47"/>
<comment type="caution">
    <text evidence="1">The sequence shown here is derived from an EMBL/GenBank/DDBJ whole genome shotgun (WGS) entry which is preliminary data.</text>
</comment>
<reference evidence="1 2" key="1">
    <citation type="submission" date="2019-03" db="EMBL/GenBank/DDBJ databases">
        <title>First draft genome of Liparis tanakae, snailfish: a comprehensive survey of snailfish specific genes.</title>
        <authorList>
            <person name="Kim W."/>
            <person name="Song I."/>
            <person name="Jeong J.-H."/>
            <person name="Kim D."/>
            <person name="Kim S."/>
            <person name="Ryu S."/>
            <person name="Song J.Y."/>
            <person name="Lee S.K."/>
        </authorList>
    </citation>
    <scope>NUCLEOTIDE SEQUENCE [LARGE SCALE GENOMIC DNA]</scope>
    <source>
        <tissue evidence="1">Muscle</tissue>
    </source>
</reference>
<name>A0A4Z2HW47_9TELE</name>
<protein>
    <submittedName>
        <fullName evidence="1">Uncharacterized protein</fullName>
    </submittedName>
</protein>
<dbReference type="OrthoDB" id="10603028at2759"/>
<accession>A0A4Z2HW47</accession>
<dbReference type="Proteomes" id="UP000314294">
    <property type="component" value="Unassembled WGS sequence"/>
</dbReference>
<gene>
    <name evidence="1" type="ORF">EYF80_019888</name>
</gene>
<dbReference type="EMBL" id="SRLO01000170">
    <property type="protein sequence ID" value="TNN69820.1"/>
    <property type="molecule type" value="Genomic_DNA"/>
</dbReference>
<organism evidence="1 2">
    <name type="scientific">Liparis tanakae</name>
    <name type="common">Tanaka's snailfish</name>
    <dbReference type="NCBI Taxonomy" id="230148"/>
    <lineage>
        <taxon>Eukaryota</taxon>
        <taxon>Metazoa</taxon>
        <taxon>Chordata</taxon>
        <taxon>Craniata</taxon>
        <taxon>Vertebrata</taxon>
        <taxon>Euteleostomi</taxon>
        <taxon>Actinopterygii</taxon>
        <taxon>Neopterygii</taxon>
        <taxon>Teleostei</taxon>
        <taxon>Neoteleostei</taxon>
        <taxon>Acanthomorphata</taxon>
        <taxon>Eupercaria</taxon>
        <taxon>Perciformes</taxon>
        <taxon>Cottioidei</taxon>
        <taxon>Cottales</taxon>
        <taxon>Liparidae</taxon>
        <taxon>Liparis</taxon>
    </lineage>
</organism>
<evidence type="ECO:0000313" key="2">
    <source>
        <dbReference type="Proteomes" id="UP000314294"/>
    </source>
</evidence>